<accession>A0AAW1HTL2</accession>
<name>A0AAW1HTL2_POPJA</name>
<organism evidence="1 2">
    <name type="scientific">Popillia japonica</name>
    <name type="common">Japanese beetle</name>
    <dbReference type="NCBI Taxonomy" id="7064"/>
    <lineage>
        <taxon>Eukaryota</taxon>
        <taxon>Metazoa</taxon>
        <taxon>Ecdysozoa</taxon>
        <taxon>Arthropoda</taxon>
        <taxon>Hexapoda</taxon>
        <taxon>Insecta</taxon>
        <taxon>Pterygota</taxon>
        <taxon>Neoptera</taxon>
        <taxon>Endopterygota</taxon>
        <taxon>Coleoptera</taxon>
        <taxon>Polyphaga</taxon>
        <taxon>Scarabaeiformia</taxon>
        <taxon>Scarabaeidae</taxon>
        <taxon>Rutelinae</taxon>
        <taxon>Popillia</taxon>
    </lineage>
</organism>
<dbReference type="Proteomes" id="UP001458880">
    <property type="component" value="Unassembled WGS sequence"/>
</dbReference>
<sequence>MDGLPLLPSYVDTASGQVDHGLLLDHPRKAQDDIRLQVVHWDGGASEVHTIYGAGIQDSLLASSNSLVACSEAKLHGRYGCSGSSEPFRAHKGMAGPCV</sequence>
<protein>
    <submittedName>
        <fullName evidence="1">Uncharacterized protein</fullName>
    </submittedName>
</protein>
<dbReference type="AlphaFoldDB" id="A0AAW1HTL2"/>
<proteinExistence type="predicted"/>
<gene>
    <name evidence="1" type="ORF">QE152_g39657</name>
</gene>
<dbReference type="EMBL" id="JASPKY010000964">
    <property type="protein sequence ID" value="KAK9679863.1"/>
    <property type="molecule type" value="Genomic_DNA"/>
</dbReference>
<reference evidence="1 2" key="1">
    <citation type="journal article" date="2024" name="BMC Genomics">
        <title>De novo assembly and annotation of Popillia japonica's genome with initial clues to its potential as an invasive pest.</title>
        <authorList>
            <person name="Cucini C."/>
            <person name="Boschi S."/>
            <person name="Funari R."/>
            <person name="Cardaioli E."/>
            <person name="Iannotti N."/>
            <person name="Marturano G."/>
            <person name="Paoli F."/>
            <person name="Bruttini M."/>
            <person name="Carapelli A."/>
            <person name="Frati F."/>
            <person name="Nardi F."/>
        </authorList>
    </citation>
    <scope>NUCLEOTIDE SEQUENCE [LARGE SCALE GENOMIC DNA]</scope>
    <source>
        <strain evidence="1">DMR45628</strain>
    </source>
</reference>
<keyword evidence="2" id="KW-1185">Reference proteome</keyword>
<comment type="caution">
    <text evidence="1">The sequence shown here is derived from an EMBL/GenBank/DDBJ whole genome shotgun (WGS) entry which is preliminary data.</text>
</comment>
<evidence type="ECO:0000313" key="2">
    <source>
        <dbReference type="Proteomes" id="UP001458880"/>
    </source>
</evidence>
<evidence type="ECO:0000313" key="1">
    <source>
        <dbReference type="EMBL" id="KAK9679863.1"/>
    </source>
</evidence>